<evidence type="ECO:0000313" key="9">
    <source>
        <dbReference type="Proteomes" id="UP001219525"/>
    </source>
</evidence>
<evidence type="ECO:0000256" key="5">
    <source>
        <dbReference type="ARBA" id="ARBA00023242"/>
    </source>
</evidence>
<keyword evidence="2" id="KW-0805">Transcription regulation</keyword>
<dbReference type="Proteomes" id="UP001219525">
    <property type="component" value="Unassembled WGS sequence"/>
</dbReference>
<evidence type="ECO:0000256" key="4">
    <source>
        <dbReference type="ARBA" id="ARBA00023163"/>
    </source>
</evidence>
<keyword evidence="4" id="KW-0804">Transcription</keyword>
<accession>A0AAD6YG06</accession>
<evidence type="ECO:0000256" key="6">
    <source>
        <dbReference type="SAM" id="MobiDB-lite"/>
    </source>
</evidence>
<dbReference type="GO" id="GO:0008270">
    <property type="term" value="F:zinc ion binding"/>
    <property type="evidence" value="ECO:0007669"/>
    <property type="project" value="InterPro"/>
</dbReference>
<feature type="compositionally biased region" description="Pro residues" evidence="6">
    <location>
        <begin position="75"/>
        <end position="86"/>
    </location>
</feature>
<gene>
    <name evidence="8" type="ORF">GGX14DRAFT_436100</name>
</gene>
<evidence type="ECO:0000313" key="8">
    <source>
        <dbReference type="EMBL" id="KAJ7219416.1"/>
    </source>
</evidence>
<dbReference type="InterPro" id="IPR050797">
    <property type="entry name" value="Carb_Metab_Trans_Reg"/>
</dbReference>
<dbReference type="GO" id="GO:0006351">
    <property type="term" value="P:DNA-templated transcription"/>
    <property type="evidence" value="ECO:0007669"/>
    <property type="project" value="InterPro"/>
</dbReference>
<evidence type="ECO:0000256" key="1">
    <source>
        <dbReference type="ARBA" id="ARBA00022723"/>
    </source>
</evidence>
<feature type="compositionally biased region" description="Basic and acidic residues" evidence="6">
    <location>
        <begin position="239"/>
        <end position="261"/>
    </location>
</feature>
<feature type="compositionally biased region" description="Pro residues" evidence="6">
    <location>
        <begin position="42"/>
        <end position="57"/>
    </location>
</feature>
<dbReference type="InterPro" id="IPR001138">
    <property type="entry name" value="Zn2Cys6_DnaBD"/>
</dbReference>
<dbReference type="Pfam" id="PF04082">
    <property type="entry name" value="Fungal_trans"/>
    <property type="match status" value="1"/>
</dbReference>
<evidence type="ECO:0000256" key="2">
    <source>
        <dbReference type="ARBA" id="ARBA00023015"/>
    </source>
</evidence>
<evidence type="ECO:0000259" key="7">
    <source>
        <dbReference type="PROSITE" id="PS50048"/>
    </source>
</evidence>
<reference evidence="8" key="1">
    <citation type="submission" date="2023-03" db="EMBL/GenBank/DDBJ databases">
        <title>Massive genome expansion in bonnet fungi (Mycena s.s.) driven by repeated elements and novel gene families across ecological guilds.</title>
        <authorList>
            <consortium name="Lawrence Berkeley National Laboratory"/>
            <person name="Harder C.B."/>
            <person name="Miyauchi S."/>
            <person name="Viragh M."/>
            <person name="Kuo A."/>
            <person name="Thoen E."/>
            <person name="Andreopoulos B."/>
            <person name="Lu D."/>
            <person name="Skrede I."/>
            <person name="Drula E."/>
            <person name="Henrissat B."/>
            <person name="Morin E."/>
            <person name="Kohler A."/>
            <person name="Barry K."/>
            <person name="LaButti K."/>
            <person name="Morin E."/>
            <person name="Salamov A."/>
            <person name="Lipzen A."/>
            <person name="Mereny Z."/>
            <person name="Hegedus B."/>
            <person name="Baldrian P."/>
            <person name="Stursova M."/>
            <person name="Weitz H."/>
            <person name="Taylor A."/>
            <person name="Grigoriev I.V."/>
            <person name="Nagy L.G."/>
            <person name="Martin F."/>
            <person name="Kauserud H."/>
        </authorList>
    </citation>
    <scope>NUCLEOTIDE SEQUENCE</scope>
    <source>
        <strain evidence="8">9144</strain>
    </source>
</reference>
<dbReference type="PROSITE" id="PS00463">
    <property type="entry name" value="ZN2_CY6_FUNGAL_1"/>
    <property type="match status" value="1"/>
</dbReference>
<keyword evidence="1" id="KW-0479">Metal-binding</keyword>
<dbReference type="EMBL" id="JARJCW010000011">
    <property type="protein sequence ID" value="KAJ7219416.1"/>
    <property type="molecule type" value="Genomic_DNA"/>
</dbReference>
<dbReference type="SMART" id="SM00066">
    <property type="entry name" value="GAL4"/>
    <property type="match status" value="1"/>
</dbReference>
<sequence length="916" mass="99873">MASPPPSSSPPPEDTADKPPTQPHTGPAKRRQQRKPPSAAAPDPPHPPPVVSYPAPPYIMNHPGGYPMNASPFPQQYPPPPPPGTPGAPQYAYPVHSPYPPHYYPQYPPQMMMYGPPPPHAHQDPNAAPAAPSAAPADSASAGVKRKRKNGPSAATKDKASDDEAASPTDANASLSAKAALELKKRTKTQRACDSCRSRKIRCDILPETDPPNCQHCKQYHFECTFFLPITETRFKKKKMDDDPEKEKAEAKSPAADKRDSSVFGPTSTAHLLHSTASINSRMYESYDSRYHLTFEVSQSGDGLIRVEKPTQSEQQMTIPKPVDLHIEPQMVEQLLNAYFSEVAPILPVITQAEFLALAAPPPILLYSICLVAAARREVPQAVFDSIRYAVNGVIKADDVLSTPTMANVQALLILCMTGDCHSQFVPTALSAMWIRLGTAIRMAQDLGLHRAELVKQDIELRRRVWGACLIIDRWSSLVYGSPYMIDVHDCDVRLPSSGDSKELYMDELVRLSVIGGRVMKTIYSPSGLTLVTDEMLHKLLADLEAWKANLPENLKFHGTDTPQSAGILHMLYTSVCMIFWRVFMRISYSCPAHLKFALTVEQWSTLVELTGECIDWLDAHERVYDVWLLIAYAATSCAFVQYHTWVRRQDAEAGAKLLKLRDCVRRWEGSLSPDHMSARRKTAEIITLLYEATQGPQLPLETPALNPTGGVKNKQPPTLNYKPDPTRPGAGVFVAHKDSQDDFKDVPAGTVIVDGEGASGESQGEEALSSSSAFASPLSAEDAAMPRRVVRSVNNVAQAGAGATTTSTGTGTAAMVNLTPLTGRQRLGPGATNMNPAMNAASHPGHVQVMNVLDVPQASNTLAEYAMTDTTFLEGIPGGMFDWGQWDTFFSRMNHSAGAPVAMPPSFVAPAQAQE</sequence>
<protein>
    <submittedName>
        <fullName evidence="8">Fungal-specific transcription factor domain-containing protein</fullName>
    </submittedName>
</protein>
<dbReference type="Pfam" id="PF00172">
    <property type="entry name" value="Zn_clus"/>
    <property type="match status" value="1"/>
</dbReference>
<organism evidence="8 9">
    <name type="scientific">Mycena pura</name>
    <dbReference type="NCBI Taxonomy" id="153505"/>
    <lineage>
        <taxon>Eukaryota</taxon>
        <taxon>Fungi</taxon>
        <taxon>Dikarya</taxon>
        <taxon>Basidiomycota</taxon>
        <taxon>Agaricomycotina</taxon>
        <taxon>Agaricomycetes</taxon>
        <taxon>Agaricomycetidae</taxon>
        <taxon>Agaricales</taxon>
        <taxon>Marasmiineae</taxon>
        <taxon>Mycenaceae</taxon>
        <taxon>Mycena</taxon>
    </lineage>
</organism>
<dbReference type="Gene3D" id="4.10.240.10">
    <property type="entry name" value="Zn(2)-C6 fungal-type DNA-binding domain"/>
    <property type="match status" value="1"/>
</dbReference>
<feature type="domain" description="Zn(2)-C6 fungal-type" evidence="7">
    <location>
        <begin position="192"/>
        <end position="226"/>
    </location>
</feature>
<feature type="compositionally biased region" description="Low complexity" evidence="6">
    <location>
        <begin position="127"/>
        <end position="142"/>
    </location>
</feature>
<dbReference type="CDD" id="cd00067">
    <property type="entry name" value="GAL4"/>
    <property type="match status" value="1"/>
</dbReference>
<feature type="region of interest" description="Disordered" evidence="6">
    <location>
        <begin position="236"/>
        <end position="264"/>
    </location>
</feature>
<keyword evidence="9" id="KW-1185">Reference proteome</keyword>
<dbReference type="InterPro" id="IPR036864">
    <property type="entry name" value="Zn2-C6_fun-type_DNA-bd_sf"/>
</dbReference>
<feature type="region of interest" description="Disordered" evidence="6">
    <location>
        <begin position="109"/>
        <end position="173"/>
    </location>
</feature>
<feature type="region of interest" description="Disordered" evidence="6">
    <location>
        <begin position="1"/>
        <end position="95"/>
    </location>
</feature>
<name>A0AAD6YG06_9AGAR</name>
<proteinExistence type="predicted"/>
<dbReference type="PANTHER" id="PTHR31668">
    <property type="entry name" value="GLUCOSE TRANSPORT TRANSCRIPTION REGULATOR RGT1-RELATED-RELATED"/>
    <property type="match status" value="1"/>
</dbReference>
<dbReference type="SUPFAM" id="SSF57701">
    <property type="entry name" value="Zn2/Cys6 DNA-binding domain"/>
    <property type="match status" value="1"/>
</dbReference>
<dbReference type="PROSITE" id="PS50048">
    <property type="entry name" value="ZN2_CY6_FUNGAL_2"/>
    <property type="match status" value="1"/>
</dbReference>
<dbReference type="SMART" id="SM00906">
    <property type="entry name" value="Fungal_trans"/>
    <property type="match status" value="1"/>
</dbReference>
<dbReference type="PANTHER" id="PTHR31668:SF26">
    <property type="entry name" value="GLUCOSE TRANSPORT TRANSCRIPTION REGULATOR RGT1-RELATED"/>
    <property type="match status" value="1"/>
</dbReference>
<dbReference type="InterPro" id="IPR007219">
    <property type="entry name" value="XnlR_reg_dom"/>
</dbReference>
<keyword evidence="3" id="KW-0238">DNA-binding</keyword>
<evidence type="ECO:0000256" key="3">
    <source>
        <dbReference type="ARBA" id="ARBA00023125"/>
    </source>
</evidence>
<dbReference type="AlphaFoldDB" id="A0AAD6YG06"/>
<dbReference type="GO" id="GO:0000981">
    <property type="term" value="F:DNA-binding transcription factor activity, RNA polymerase II-specific"/>
    <property type="evidence" value="ECO:0007669"/>
    <property type="project" value="InterPro"/>
</dbReference>
<dbReference type="CDD" id="cd12148">
    <property type="entry name" value="fungal_TF_MHR"/>
    <property type="match status" value="1"/>
</dbReference>
<keyword evidence="5" id="KW-0539">Nucleus</keyword>
<comment type="caution">
    <text evidence="8">The sequence shown here is derived from an EMBL/GenBank/DDBJ whole genome shotgun (WGS) entry which is preliminary data.</text>
</comment>
<feature type="compositionally biased region" description="Pro residues" evidence="6">
    <location>
        <begin position="1"/>
        <end position="13"/>
    </location>
</feature>
<dbReference type="GO" id="GO:0003677">
    <property type="term" value="F:DNA binding"/>
    <property type="evidence" value="ECO:0007669"/>
    <property type="project" value="UniProtKB-KW"/>
</dbReference>